<dbReference type="RefSeq" id="WP_121030029.1">
    <property type="nucleotide sequence ID" value="NZ_PNJG02000001.1"/>
</dbReference>
<dbReference type="PROSITE" id="PS50931">
    <property type="entry name" value="HTH_LYSR"/>
    <property type="match status" value="1"/>
</dbReference>
<sequence>MRRDRTGNLLRWVEDFLVVAETGHVGRPAEALGVSQPPLSQTIRRLETAVGDELFVRHARGVSLTPAGEAFLPLAHDLVSAQRRVLTLGNDMAERTGSIQVWIPRSLPAAWVSACLLDTVATFPRAEWTGASSADIVRHVRENTAAVGMVVAPIVTDELVSLPVVAIPQVLCMRPLPDAPIHQNDLRHAVPSEMLVPPRTDGPAAFDVLSAELEALGVITQLRQEVDPLKIAAEMRTLGAATLMPSETPGFGGAPLEAGLLPLRLRVTHHPDAIPPARDAAMVLHDCLGRCAAHVR</sequence>
<dbReference type="InterPro" id="IPR000847">
    <property type="entry name" value="LysR_HTH_N"/>
</dbReference>
<dbReference type="PRINTS" id="PR00039">
    <property type="entry name" value="HTHLYSR"/>
</dbReference>
<protein>
    <submittedName>
        <fullName evidence="6">LysR family transcriptional regulator</fullName>
    </submittedName>
</protein>
<organism evidence="6 7">
    <name type="scientific">Kocuria tytonis</name>
    <dbReference type="NCBI Taxonomy" id="2054280"/>
    <lineage>
        <taxon>Bacteria</taxon>
        <taxon>Bacillati</taxon>
        <taxon>Actinomycetota</taxon>
        <taxon>Actinomycetes</taxon>
        <taxon>Micrococcales</taxon>
        <taxon>Micrococcaceae</taxon>
        <taxon>Kocuria</taxon>
    </lineage>
</organism>
<gene>
    <name evidence="6" type="ORF">C1C97_003685</name>
</gene>
<evidence type="ECO:0000256" key="2">
    <source>
        <dbReference type="ARBA" id="ARBA00023015"/>
    </source>
</evidence>
<comment type="caution">
    <text evidence="6">The sequence shown here is derived from an EMBL/GenBank/DDBJ whole genome shotgun (WGS) entry which is preliminary data.</text>
</comment>
<evidence type="ECO:0000259" key="5">
    <source>
        <dbReference type="PROSITE" id="PS50931"/>
    </source>
</evidence>
<accession>A0A495AD77</accession>
<dbReference type="OrthoDB" id="3181812at2"/>
<evidence type="ECO:0000256" key="4">
    <source>
        <dbReference type="ARBA" id="ARBA00023163"/>
    </source>
</evidence>
<dbReference type="SUPFAM" id="SSF46785">
    <property type="entry name" value="Winged helix' DNA-binding domain"/>
    <property type="match status" value="1"/>
</dbReference>
<keyword evidence="7" id="KW-1185">Reference proteome</keyword>
<proteinExistence type="inferred from homology"/>
<keyword evidence="3" id="KW-0238">DNA-binding</keyword>
<dbReference type="Gene3D" id="1.10.10.10">
    <property type="entry name" value="Winged helix-like DNA-binding domain superfamily/Winged helix DNA-binding domain"/>
    <property type="match status" value="1"/>
</dbReference>
<evidence type="ECO:0000256" key="1">
    <source>
        <dbReference type="ARBA" id="ARBA00009437"/>
    </source>
</evidence>
<name>A0A495AD77_9MICC</name>
<dbReference type="InterPro" id="IPR036388">
    <property type="entry name" value="WH-like_DNA-bd_sf"/>
</dbReference>
<dbReference type="GO" id="GO:0003677">
    <property type="term" value="F:DNA binding"/>
    <property type="evidence" value="ECO:0007669"/>
    <property type="project" value="UniProtKB-KW"/>
</dbReference>
<dbReference type="EMBL" id="PNJG02000001">
    <property type="protein sequence ID" value="RKQ36735.1"/>
    <property type="molecule type" value="Genomic_DNA"/>
</dbReference>
<feature type="domain" description="HTH lysR-type" evidence="5">
    <location>
        <begin position="8"/>
        <end position="65"/>
    </location>
</feature>
<dbReference type="Pfam" id="PF00126">
    <property type="entry name" value="HTH_1"/>
    <property type="match status" value="1"/>
</dbReference>
<dbReference type="GO" id="GO:0003700">
    <property type="term" value="F:DNA-binding transcription factor activity"/>
    <property type="evidence" value="ECO:0007669"/>
    <property type="project" value="InterPro"/>
</dbReference>
<evidence type="ECO:0000313" key="7">
    <source>
        <dbReference type="Proteomes" id="UP000249516"/>
    </source>
</evidence>
<evidence type="ECO:0000313" key="6">
    <source>
        <dbReference type="EMBL" id="RKQ36735.1"/>
    </source>
</evidence>
<dbReference type="InterPro" id="IPR036390">
    <property type="entry name" value="WH_DNA-bd_sf"/>
</dbReference>
<comment type="similarity">
    <text evidence="1">Belongs to the LysR transcriptional regulatory family.</text>
</comment>
<reference evidence="6 7" key="1">
    <citation type="submission" date="2018-10" db="EMBL/GenBank/DDBJ databases">
        <title>Kocuria tytouropygialis sp. nov., isolated from the uropygial gland of an American barn owl (Tyto furcata).</title>
        <authorList>
            <person name="Braun M.S."/>
            <person name="Wang E."/>
            <person name="Zimmermann S."/>
            <person name="Wagner H."/>
            <person name="Wink M."/>
        </authorList>
    </citation>
    <scope>NUCLEOTIDE SEQUENCE [LARGE SCALE GENOMIC DNA]</scope>
    <source>
        <strain evidence="6 7">442</strain>
    </source>
</reference>
<keyword evidence="4" id="KW-0804">Transcription</keyword>
<dbReference type="PANTHER" id="PTHR30346">
    <property type="entry name" value="TRANSCRIPTIONAL DUAL REGULATOR HCAR-RELATED"/>
    <property type="match status" value="1"/>
</dbReference>
<evidence type="ECO:0000256" key="3">
    <source>
        <dbReference type="ARBA" id="ARBA00023125"/>
    </source>
</evidence>
<keyword evidence="2" id="KW-0805">Transcription regulation</keyword>
<dbReference type="AlphaFoldDB" id="A0A495AD77"/>
<dbReference type="GO" id="GO:0032993">
    <property type="term" value="C:protein-DNA complex"/>
    <property type="evidence" value="ECO:0007669"/>
    <property type="project" value="TreeGrafter"/>
</dbReference>
<dbReference type="PANTHER" id="PTHR30346:SF28">
    <property type="entry name" value="HTH-TYPE TRANSCRIPTIONAL REGULATOR CYNR"/>
    <property type="match status" value="1"/>
</dbReference>
<dbReference type="Proteomes" id="UP000249516">
    <property type="component" value="Unassembled WGS sequence"/>
</dbReference>
<dbReference type="SUPFAM" id="SSF53850">
    <property type="entry name" value="Periplasmic binding protein-like II"/>
    <property type="match status" value="1"/>
</dbReference>